<sequence length="111" mass="12601">MNNQHHHKRNATVQATVLMPIRQTSRINHRSRLAQAADMNATEQQEQASASNKSTPWMKAVAGMLLAAILIPLVGWFALAILGNVWIDTKQLNTFYRKLLIYPMASLLYER</sequence>
<evidence type="ECO:0000256" key="2">
    <source>
        <dbReference type="SAM" id="Phobius"/>
    </source>
</evidence>
<feature type="transmembrane region" description="Helical" evidence="2">
    <location>
        <begin position="61"/>
        <end position="87"/>
    </location>
</feature>
<accession>A0ABR9B4N8</accession>
<keyword evidence="2" id="KW-1133">Transmembrane helix</keyword>
<protein>
    <submittedName>
        <fullName evidence="3">Uncharacterized protein</fullName>
    </submittedName>
</protein>
<feature type="compositionally biased region" description="Polar residues" evidence="1">
    <location>
        <begin position="41"/>
        <end position="53"/>
    </location>
</feature>
<evidence type="ECO:0000313" key="3">
    <source>
        <dbReference type="EMBL" id="MBD8500392.1"/>
    </source>
</evidence>
<reference evidence="3 4" key="1">
    <citation type="submission" date="2020-09" db="EMBL/GenBank/DDBJ databases">
        <title>Paenibacillus sp. CAU 1523 isolated from sand of Haeundae Beach.</title>
        <authorList>
            <person name="Kim W."/>
        </authorList>
    </citation>
    <scope>NUCLEOTIDE SEQUENCE [LARGE SCALE GENOMIC DNA]</scope>
    <source>
        <strain evidence="3 4">CAU 1523</strain>
    </source>
</reference>
<evidence type="ECO:0000313" key="4">
    <source>
        <dbReference type="Proteomes" id="UP000634529"/>
    </source>
</evidence>
<dbReference type="Proteomes" id="UP000634529">
    <property type="component" value="Unassembled WGS sequence"/>
</dbReference>
<organism evidence="3 4">
    <name type="scientific">Paenibacillus arenosi</name>
    <dbReference type="NCBI Taxonomy" id="2774142"/>
    <lineage>
        <taxon>Bacteria</taxon>
        <taxon>Bacillati</taxon>
        <taxon>Bacillota</taxon>
        <taxon>Bacilli</taxon>
        <taxon>Bacillales</taxon>
        <taxon>Paenibacillaceae</taxon>
        <taxon>Paenibacillus</taxon>
    </lineage>
</organism>
<dbReference type="EMBL" id="JACYTN010000022">
    <property type="protein sequence ID" value="MBD8500392.1"/>
    <property type="molecule type" value="Genomic_DNA"/>
</dbReference>
<comment type="caution">
    <text evidence="3">The sequence shown here is derived from an EMBL/GenBank/DDBJ whole genome shotgun (WGS) entry which is preliminary data.</text>
</comment>
<dbReference type="RefSeq" id="WP_192026693.1">
    <property type="nucleotide sequence ID" value="NZ_JACYTN010000022.1"/>
</dbReference>
<keyword evidence="2" id="KW-0812">Transmembrane</keyword>
<gene>
    <name evidence="3" type="ORF">IFO66_19065</name>
</gene>
<keyword evidence="4" id="KW-1185">Reference proteome</keyword>
<keyword evidence="2" id="KW-0472">Membrane</keyword>
<proteinExistence type="predicted"/>
<name>A0ABR9B4N8_9BACL</name>
<evidence type="ECO:0000256" key="1">
    <source>
        <dbReference type="SAM" id="MobiDB-lite"/>
    </source>
</evidence>
<feature type="region of interest" description="Disordered" evidence="1">
    <location>
        <begin position="32"/>
        <end position="53"/>
    </location>
</feature>